<dbReference type="InterPro" id="IPR007759">
    <property type="entry name" value="Asxl_HARE-HTH"/>
</dbReference>
<dbReference type="InterPro" id="IPR050239">
    <property type="entry name" value="Sigma-70_RNA_pol_init_factors"/>
</dbReference>
<feature type="domain" description="HTH HARE-type" evidence="2">
    <location>
        <begin position="216"/>
        <end position="279"/>
    </location>
</feature>
<organism evidence="3 4">
    <name type="scientific">Candidatus Ryanbacteria bacterium RIFCSPLOWO2_02_FULL_45_11c</name>
    <dbReference type="NCBI Taxonomy" id="1802128"/>
    <lineage>
        <taxon>Bacteria</taxon>
        <taxon>Candidatus Ryaniibacteriota</taxon>
    </lineage>
</organism>
<keyword evidence="1" id="KW-0804">Transcription</keyword>
<dbReference type="Pfam" id="PF04545">
    <property type="entry name" value="Sigma70_r4"/>
    <property type="match status" value="1"/>
</dbReference>
<evidence type="ECO:0000313" key="3">
    <source>
        <dbReference type="EMBL" id="OGZ53557.1"/>
    </source>
</evidence>
<evidence type="ECO:0000256" key="1">
    <source>
        <dbReference type="ARBA" id="ARBA00023163"/>
    </source>
</evidence>
<dbReference type="Gene3D" id="1.10.10.10">
    <property type="entry name" value="Winged helix-like DNA-binding domain superfamily/Winged helix DNA-binding domain"/>
    <property type="match status" value="1"/>
</dbReference>
<dbReference type="InterPro" id="IPR013324">
    <property type="entry name" value="RNA_pol_sigma_r3/r4-like"/>
</dbReference>
<dbReference type="EMBL" id="MHNY01000054">
    <property type="protein sequence ID" value="OGZ53557.1"/>
    <property type="molecule type" value="Genomic_DNA"/>
</dbReference>
<proteinExistence type="predicted"/>
<dbReference type="PRINTS" id="PR00046">
    <property type="entry name" value="SIGMA70FCT"/>
</dbReference>
<dbReference type="GO" id="GO:0003700">
    <property type="term" value="F:DNA-binding transcription factor activity"/>
    <property type="evidence" value="ECO:0007669"/>
    <property type="project" value="InterPro"/>
</dbReference>
<reference evidence="3 4" key="1">
    <citation type="journal article" date="2016" name="Nat. Commun.">
        <title>Thousands of microbial genomes shed light on interconnected biogeochemical processes in an aquifer system.</title>
        <authorList>
            <person name="Anantharaman K."/>
            <person name="Brown C.T."/>
            <person name="Hug L.A."/>
            <person name="Sharon I."/>
            <person name="Castelle C.J."/>
            <person name="Probst A.J."/>
            <person name="Thomas B.C."/>
            <person name="Singh A."/>
            <person name="Wilkins M.J."/>
            <person name="Karaoz U."/>
            <person name="Brodie E.L."/>
            <person name="Williams K.H."/>
            <person name="Hubbard S.S."/>
            <person name="Banfield J.F."/>
        </authorList>
    </citation>
    <scope>NUCLEOTIDE SEQUENCE [LARGE SCALE GENOMIC DNA]</scope>
</reference>
<comment type="caution">
    <text evidence="3">The sequence shown here is derived from an EMBL/GenBank/DDBJ whole genome shotgun (WGS) entry which is preliminary data.</text>
</comment>
<gene>
    <name evidence="3" type="ORF">A3H64_02850</name>
</gene>
<evidence type="ECO:0000259" key="2">
    <source>
        <dbReference type="PROSITE" id="PS51913"/>
    </source>
</evidence>
<protein>
    <recommendedName>
        <fullName evidence="2">HTH HARE-type domain-containing protein</fullName>
    </recommendedName>
</protein>
<dbReference type="PANTHER" id="PTHR30603">
    <property type="entry name" value="RNA POLYMERASE SIGMA FACTOR RPO"/>
    <property type="match status" value="1"/>
</dbReference>
<dbReference type="PANTHER" id="PTHR30603:SF47">
    <property type="entry name" value="RNA POLYMERASE SIGMA FACTOR SIGD, CHLOROPLASTIC"/>
    <property type="match status" value="1"/>
</dbReference>
<dbReference type="InterPro" id="IPR007630">
    <property type="entry name" value="RNA_pol_sigma70_r4"/>
</dbReference>
<dbReference type="CDD" id="cd06171">
    <property type="entry name" value="Sigma70_r4"/>
    <property type="match status" value="1"/>
</dbReference>
<dbReference type="InterPro" id="IPR036388">
    <property type="entry name" value="WH-like_DNA-bd_sf"/>
</dbReference>
<dbReference type="InterPro" id="IPR038087">
    <property type="entry name" value="RNAP_delta_N_dom_sf"/>
</dbReference>
<dbReference type="SUPFAM" id="SSF88659">
    <property type="entry name" value="Sigma3 and sigma4 domains of RNA polymerase sigma factors"/>
    <property type="match status" value="1"/>
</dbReference>
<dbReference type="Gene3D" id="1.10.10.1250">
    <property type="entry name" value="RNA polymerase, subunit delta, N-terminal domain"/>
    <property type="match status" value="1"/>
</dbReference>
<dbReference type="AlphaFoldDB" id="A0A1G2GTK4"/>
<name>A0A1G2GTK4_9BACT</name>
<dbReference type="InterPro" id="IPR000943">
    <property type="entry name" value="RNA_pol_sigma70"/>
</dbReference>
<sequence>MSYDIKTASLAMLACLPKRSAAILEKRFGLAKSGKRFTLEAIGNSYGITRERVRQIESDGLNRIRKAVVFTDLQPLFSGFTEYIKQQGGIVAENQLFSHFSREDISPEAVRFLFTLHPSVIYRGESDTWHSRWGLDGTVMDLVEHALSRVARAVESKDGTVAYDELSNMMRRELSAESMPTPSNEILSAYVGISKQIDKNYFNQWGHTSSSLVRPRGVRDLAYLVFQQASTPMHFSTAADHIRKVAAPRRVHAQTVHNELIKDKRFVLVGRGMYGLAEWGYEPGTVQDIIARVLSLGSLSKDALVEKVLSKRQVKENTILINLQNRRRFQKLPDGTYGNVI</sequence>
<accession>A0A1G2GTK4</accession>
<dbReference type="STRING" id="1802128.A3H64_02850"/>
<dbReference type="PROSITE" id="PS51913">
    <property type="entry name" value="HTH_HARE"/>
    <property type="match status" value="1"/>
</dbReference>
<evidence type="ECO:0000313" key="4">
    <source>
        <dbReference type="Proteomes" id="UP000178186"/>
    </source>
</evidence>
<dbReference type="Proteomes" id="UP000178186">
    <property type="component" value="Unassembled WGS sequence"/>
</dbReference>
<dbReference type="GO" id="GO:0006352">
    <property type="term" value="P:DNA-templated transcription initiation"/>
    <property type="evidence" value="ECO:0007669"/>
    <property type="project" value="InterPro"/>
</dbReference>